<dbReference type="Proteomes" id="UP000054359">
    <property type="component" value="Unassembled WGS sequence"/>
</dbReference>
<name>A0A087UP85_STEMI</name>
<reference evidence="1 2" key="1">
    <citation type="submission" date="2013-11" db="EMBL/GenBank/DDBJ databases">
        <title>Genome sequencing of Stegodyphus mimosarum.</title>
        <authorList>
            <person name="Bechsgaard J."/>
        </authorList>
    </citation>
    <scope>NUCLEOTIDE SEQUENCE [LARGE SCALE GENOMIC DNA]</scope>
</reference>
<evidence type="ECO:0000313" key="1">
    <source>
        <dbReference type="EMBL" id="KFM79174.1"/>
    </source>
</evidence>
<evidence type="ECO:0000313" key="2">
    <source>
        <dbReference type="Proteomes" id="UP000054359"/>
    </source>
</evidence>
<protein>
    <submittedName>
        <fullName evidence="1">Uncharacterized protein</fullName>
    </submittedName>
</protein>
<accession>A0A087UP85</accession>
<gene>
    <name evidence="1" type="ORF">X975_25913</name>
</gene>
<organism evidence="1 2">
    <name type="scientific">Stegodyphus mimosarum</name>
    <name type="common">African social velvet spider</name>
    <dbReference type="NCBI Taxonomy" id="407821"/>
    <lineage>
        <taxon>Eukaryota</taxon>
        <taxon>Metazoa</taxon>
        <taxon>Ecdysozoa</taxon>
        <taxon>Arthropoda</taxon>
        <taxon>Chelicerata</taxon>
        <taxon>Arachnida</taxon>
        <taxon>Araneae</taxon>
        <taxon>Araneomorphae</taxon>
        <taxon>Entelegynae</taxon>
        <taxon>Eresoidea</taxon>
        <taxon>Eresidae</taxon>
        <taxon>Stegodyphus</taxon>
    </lineage>
</organism>
<sequence length="75" mass="8624">MLTYLLSYSLENVNHNTSTLDVSNDFAEPDDNLNHSLRKNKYAFAEDDLEDEVDSFVPRMVNKESVQLMDVKSLP</sequence>
<dbReference type="AlphaFoldDB" id="A0A087UP85"/>
<dbReference type="EMBL" id="KK120839">
    <property type="protein sequence ID" value="KFM79174.1"/>
    <property type="molecule type" value="Genomic_DNA"/>
</dbReference>
<keyword evidence="2" id="KW-1185">Reference proteome</keyword>
<proteinExistence type="predicted"/>
<feature type="non-terminal residue" evidence="1">
    <location>
        <position position="75"/>
    </location>
</feature>